<dbReference type="InterPro" id="IPR034197">
    <property type="entry name" value="Peptidases_S8_3"/>
</dbReference>
<dbReference type="PRINTS" id="PR00723">
    <property type="entry name" value="SUBTILISIN"/>
</dbReference>
<dbReference type="InterPro" id="IPR037045">
    <property type="entry name" value="S8pro/Inhibitor_I9_sf"/>
</dbReference>
<dbReference type="Pfam" id="PF17766">
    <property type="entry name" value="fn3_6"/>
    <property type="match status" value="1"/>
</dbReference>
<dbReference type="OMA" id="TMTIKRT"/>
<evidence type="ECO:0000259" key="9">
    <source>
        <dbReference type="Pfam" id="PF00082"/>
    </source>
</evidence>
<dbReference type="InterPro" id="IPR010259">
    <property type="entry name" value="S8pro/Inhibitor_I9"/>
</dbReference>
<keyword evidence="4 7" id="KW-0378">Hydrolase</keyword>
<feature type="domain" description="Subtilisin-like protease fibronectin type-III" evidence="11">
    <location>
        <begin position="672"/>
        <end position="767"/>
    </location>
</feature>
<evidence type="ECO:0000259" key="11">
    <source>
        <dbReference type="Pfam" id="PF17766"/>
    </source>
</evidence>
<dbReference type="PROSITE" id="PS00138">
    <property type="entry name" value="SUBTILASE_SER"/>
    <property type="match status" value="1"/>
</dbReference>
<dbReference type="GO" id="GO:0004252">
    <property type="term" value="F:serine-type endopeptidase activity"/>
    <property type="evidence" value="ECO:0007669"/>
    <property type="project" value="UniProtKB-UniRule"/>
</dbReference>
<dbReference type="PANTHER" id="PTHR10795">
    <property type="entry name" value="PROPROTEIN CONVERTASE SUBTILISIN/KEXIN"/>
    <property type="match status" value="1"/>
</dbReference>
<dbReference type="InterPro" id="IPR015500">
    <property type="entry name" value="Peptidase_S8_subtilisin-rel"/>
</dbReference>
<dbReference type="Gene3D" id="3.50.30.30">
    <property type="match status" value="1"/>
</dbReference>
<evidence type="ECO:0000256" key="7">
    <source>
        <dbReference type="PROSITE-ProRule" id="PRU01240"/>
    </source>
</evidence>
<evidence type="ECO:0000256" key="5">
    <source>
        <dbReference type="ARBA" id="ARBA00022825"/>
    </source>
</evidence>
<dbReference type="Gene3D" id="3.40.50.200">
    <property type="entry name" value="Peptidase S8/S53 domain"/>
    <property type="match status" value="1"/>
</dbReference>
<dbReference type="GO" id="GO:0006508">
    <property type="term" value="P:proteolysis"/>
    <property type="evidence" value="ECO:0007669"/>
    <property type="project" value="UniProtKB-KW"/>
</dbReference>
<accession>A0A7N0TK61</accession>
<feature type="active site" description="Charge relay system" evidence="6 7">
    <location>
        <position position="219"/>
    </location>
</feature>
<dbReference type="Gene3D" id="3.30.70.80">
    <property type="entry name" value="Peptidase S8 propeptide/proteinase inhibitor I9"/>
    <property type="match status" value="1"/>
</dbReference>
<sequence length="779" mass="83663">MRISFWRCWGLMLAFSLHFAPSAPASHVYIAYLGLSDVRDPRLTSQSHAKILSYVFSSEEDAKRSMLYSYSRSFSGFAAALNSSQADALAKMKGVISVFRSRSSKLHTTRSWDFMGLNLHKSYGATPTQLAYGSDVVVGVFDTGVWPEARSFQDDSKMGPVPSSWRGNCVKGDQFDPVSACNKKLIGARFYVKGFEQEYGPLNSTFRSEYRSARDFLGHGTHTASTAVGSVATNASFLGFGLGAARGGAPLARLAVYKVCWSLNSDGVCTEADILAAFDEALHDGVHIISASFGGTPPLAPFIASSADIGSFHAMQMGVSVVFSAGNDGPGPSLVQNVAPWSICVAASSIDRAFPAKITLDTNLTITGQGLIRKKVTGKLVSATAYFAGGVCSPGNWNERRASGRIILCFSTIGPLPSSDVAVEAARQANATALIYVEPLTRQIADVDLLPTIRLDFHQGTKLDHYLGESPKLPVVRISPAVTVNGKTPAPAVAYFSSRGPSSVSPDILKPDLTAPGVSILAAWPPNVPPSFLPNDDRSVAWNFQSGTSQSCPHVTGAAALIKSAHPGWSPAAIRSALMTTAYTADSTGDDVLSGGSMKVSDSFDVGAGHLSPLRAMDPGLIYDMETKDYITFLCGTGYTENQIRRMVTSPPAPGSSPVCRKPLHHQSISSLNYPSITVSNLTQLTTIRRRVRNVGRHASAIYFVSVKSPNGVEVTVWPRVLVFWCWKVQVSYYVTLRPVKMSRGRYDFGQIVWSDGAHRVRNPIVVAVSNASKKCLET</sequence>
<evidence type="ECO:0000313" key="13">
    <source>
        <dbReference type="Proteomes" id="UP000594263"/>
    </source>
</evidence>
<comment type="similarity">
    <text evidence="1 7">Belongs to the peptidase S8 family.</text>
</comment>
<dbReference type="InterPro" id="IPR036852">
    <property type="entry name" value="Peptidase_S8/S53_dom_sf"/>
</dbReference>
<evidence type="ECO:0000256" key="2">
    <source>
        <dbReference type="ARBA" id="ARBA00022670"/>
    </source>
</evidence>
<dbReference type="InterPro" id="IPR000209">
    <property type="entry name" value="Peptidase_S8/S53_dom"/>
</dbReference>
<name>A0A7N0TK61_KALFE</name>
<evidence type="ECO:0000313" key="12">
    <source>
        <dbReference type="EnsemblPlants" id="Kaladp0039s0154.1.v1.1"/>
    </source>
</evidence>
<dbReference type="Pfam" id="PF00082">
    <property type="entry name" value="Peptidase_S8"/>
    <property type="match status" value="1"/>
</dbReference>
<dbReference type="FunFam" id="3.30.70.80:FF:000002">
    <property type="entry name" value="Subtilisin-like protease SBT5.3"/>
    <property type="match status" value="1"/>
</dbReference>
<keyword evidence="13" id="KW-1185">Reference proteome</keyword>
<feature type="domain" description="Inhibitor I9" evidence="10">
    <location>
        <begin position="28"/>
        <end position="107"/>
    </location>
</feature>
<feature type="active site" description="Charge relay system" evidence="6 7">
    <location>
        <position position="549"/>
    </location>
</feature>
<dbReference type="PROSITE" id="PS51892">
    <property type="entry name" value="SUBTILASE"/>
    <property type="match status" value="1"/>
</dbReference>
<protein>
    <submittedName>
        <fullName evidence="12">Uncharacterized protein</fullName>
    </submittedName>
</protein>
<organism evidence="12 13">
    <name type="scientific">Kalanchoe fedtschenkoi</name>
    <name type="common">Lavender scallops</name>
    <name type="synonym">South American air plant</name>
    <dbReference type="NCBI Taxonomy" id="63787"/>
    <lineage>
        <taxon>Eukaryota</taxon>
        <taxon>Viridiplantae</taxon>
        <taxon>Streptophyta</taxon>
        <taxon>Embryophyta</taxon>
        <taxon>Tracheophyta</taxon>
        <taxon>Spermatophyta</taxon>
        <taxon>Magnoliopsida</taxon>
        <taxon>eudicotyledons</taxon>
        <taxon>Gunneridae</taxon>
        <taxon>Pentapetalae</taxon>
        <taxon>Saxifragales</taxon>
        <taxon>Crassulaceae</taxon>
        <taxon>Kalanchoe</taxon>
    </lineage>
</organism>
<evidence type="ECO:0000256" key="1">
    <source>
        <dbReference type="ARBA" id="ARBA00011073"/>
    </source>
</evidence>
<dbReference type="EnsemblPlants" id="Kaladp0039s0154.1.v1.1">
    <property type="protein sequence ID" value="Kaladp0039s0154.1.v1.1"/>
    <property type="gene ID" value="Kaladp0039s0154.v1.1"/>
</dbReference>
<evidence type="ECO:0000256" key="3">
    <source>
        <dbReference type="ARBA" id="ARBA00022729"/>
    </source>
</evidence>
<keyword evidence="2 7" id="KW-0645">Protease</keyword>
<evidence type="ECO:0000256" key="8">
    <source>
        <dbReference type="SAM" id="SignalP"/>
    </source>
</evidence>
<dbReference type="Gene3D" id="2.60.40.2310">
    <property type="match status" value="1"/>
</dbReference>
<dbReference type="CDD" id="cd02120">
    <property type="entry name" value="PA_subtilisin_like"/>
    <property type="match status" value="1"/>
</dbReference>
<dbReference type="Pfam" id="PF05922">
    <property type="entry name" value="Inhibitor_I9"/>
    <property type="match status" value="1"/>
</dbReference>
<dbReference type="Gramene" id="Kaladp0039s0154.1.v1.1">
    <property type="protein sequence ID" value="Kaladp0039s0154.1.v1.1"/>
    <property type="gene ID" value="Kaladp0039s0154.v1.1"/>
</dbReference>
<dbReference type="InterPro" id="IPR023828">
    <property type="entry name" value="Peptidase_S8_Ser-AS"/>
</dbReference>
<dbReference type="CDD" id="cd04852">
    <property type="entry name" value="Peptidases_S8_3"/>
    <property type="match status" value="1"/>
</dbReference>
<feature type="active site" description="Charge relay system" evidence="6 7">
    <location>
        <position position="142"/>
    </location>
</feature>
<dbReference type="AlphaFoldDB" id="A0A7N0TK61"/>
<dbReference type="InterPro" id="IPR041469">
    <property type="entry name" value="Subtilisin-like_FN3"/>
</dbReference>
<feature type="chain" id="PRO_5029750422" evidence="8">
    <location>
        <begin position="26"/>
        <end position="779"/>
    </location>
</feature>
<dbReference type="InterPro" id="IPR045051">
    <property type="entry name" value="SBT"/>
</dbReference>
<proteinExistence type="inferred from homology"/>
<dbReference type="SUPFAM" id="SSF52743">
    <property type="entry name" value="Subtilisin-like"/>
    <property type="match status" value="1"/>
</dbReference>
<evidence type="ECO:0000256" key="6">
    <source>
        <dbReference type="PIRSR" id="PIRSR615500-1"/>
    </source>
</evidence>
<feature type="domain" description="Peptidase S8/S53" evidence="9">
    <location>
        <begin position="133"/>
        <end position="585"/>
    </location>
</feature>
<dbReference type="Proteomes" id="UP000594263">
    <property type="component" value="Unplaced"/>
</dbReference>
<keyword evidence="5 7" id="KW-0720">Serine protease</keyword>
<evidence type="ECO:0000259" key="10">
    <source>
        <dbReference type="Pfam" id="PF05922"/>
    </source>
</evidence>
<reference evidence="12" key="1">
    <citation type="submission" date="2021-01" db="UniProtKB">
        <authorList>
            <consortium name="EnsemblPlants"/>
        </authorList>
    </citation>
    <scope>IDENTIFICATION</scope>
</reference>
<dbReference type="FunFam" id="3.40.50.200:FF:000006">
    <property type="entry name" value="Subtilisin-like protease SBT1.5"/>
    <property type="match status" value="1"/>
</dbReference>
<feature type="signal peptide" evidence="8">
    <location>
        <begin position="1"/>
        <end position="25"/>
    </location>
</feature>
<evidence type="ECO:0000256" key="4">
    <source>
        <dbReference type="ARBA" id="ARBA00022801"/>
    </source>
</evidence>
<keyword evidence="3 8" id="KW-0732">Signal</keyword>